<dbReference type="InterPro" id="IPR036388">
    <property type="entry name" value="WH-like_DNA-bd_sf"/>
</dbReference>
<dbReference type="SMART" id="SM00862">
    <property type="entry name" value="Trans_reg_C"/>
    <property type="match status" value="1"/>
</dbReference>
<dbReference type="GO" id="GO:0005829">
    <property type="term" value="C:cytosol"/>
    <property type="evidence" value="ECO:0007669"/>
    <property type="project" value="TreeGrafter"/>
</dbReference>
<dbReference type="Pfam" id="PF00072">
    <property type="entry name" value="Response_reg"/>
    <property type="match status" value="1"/>
</dbReference>
<dbReference type="RefSeq" id="WP_113873742.1">
    <property type="nucleotide sequence ID" value="NZ_QNRF01000003.1"/>
</dbReference>
<name>A0A366D380_9GAMM</name>
<evidence type="ECO:0000259" key="9">
    <source>
        <dbReference type="PROSITE" id="PS51755"/>
    </source>
</evidence>
<dbReference type="Gene3D" id="6.10.250.690">
    <property type="match status" value="1"/>
</dbReference>
<dbReference type="InterPro" id="IPR001867">
    <property type="entry name" value="OmpR/PhoB-type_DNA-bd"/>
</dbReference>
<keyword evidence="11" id="KW-1185">Reference proteome</keyword>
<feature type="modified residue" description="4-aspartylphosphate" evidence="6">
    <location>
        <position position="51"/>
    </location>
</feature>
<dbReference type="GO" id="GO:0000976">
    <property type="term" value="F:transcription cis-regulatory region binding"/>
    <property type="evidence" value="ECO:0007669"/>
    <property type="project" value="TreeGrafter"/>
</dbReference>
<evidence type="ECO:0000256" key="7">
    <source>
        <dbReference type="PROSITE-ProRule" id="PRU01091"/>
    </source>
</evidence>
<keyword evidence="1 6" id="KW-0597">Phosphoprotein</keyword>
<dbReference type="PANTHER" id="PTHR48111:SF67">
    <property type="entry name" value="TRANSCRIPTIONAL REGULATORY PROTEIN TCTD"/>
    <property type="match status" value="1"/>
</dbReference>
<dbReference type="GO" id="GO:0000156">
    <property type="term" value="F:phosphorelay response regulator activity"/>
    <property type="evidence" value="ECO:0007669"/>
    <property type="project" value="TreeGrafter"/>
</dbReference>
<dbReference type="GO" id="GO:0032993">
    <property type="term" value="C:protein-DNA complex"/>
    <property type="evidence" value="ECO:0007669"/>
    <property type="project" value="TreeGrafter"/>
</dbReference>
<keyword evidence="2" id="KW-0902">Two-component regulatory system</keyword>
<dbReference type="SUPFAM" id="SSF52172">
    <property type="entry name" value="CheY-like"/>
    <property type="match status" value="1"/>
</dbReference>
<feature type="domain" description="Response regulatory" evidence="8">
    <location>
        <begin position="2"/>
        <end position="116"/>
    </location>
</feature>
<dbReference type="Proteomes" id="UP000252086">
    <property type="component" value="Unassembled WGS sequence"/>
</dbReference>
<dbReference type="PROSITE" id="PS51755">
    <property type="entry name" value="OMPR_PHOB"/>
    <property type="match status" value="1"/>
</dbReference>
<evidence type="ECO:0000313" key="10">
    <source>
        <dbReference type="EMBL" id="RBO83738.1"/>
    </source>
</evidence>
<evidence type="ECO:0000256" key="5">
    <source>
        <dbReference type="ARBA" id="ARBA00023163"/>
    </source>
</evidence>
<dbReference type="InterPro" id="IPR001789">
    <property type="entry name" value="Sig_transdc_resp-reg_receiver"/>
</dbReference>
<dbReference type="PROSITE" id="PS50110">
    <property type="entry name" value="RESPONSE_REGULATORY"/>
    <property type="match status" value="1"/>
</dbReference>
<dbReference type="InterPro" id="IPR011006">
    <property type="entry name" value="CheY-like_superfamily"/>
</dbReference>
<dbReference type="CDD" id="cd00383">
    <property type="entry name" value="trans_reg_C"/>
    <property type="match status" value="1"/>
</dbReference>
<dbReference type="GO" id="GO:0006355">
    <property type="term" value="P:regulation of DNA-templated transcription"/>
    <property type="evidence" value="ECO:0007669"/>
    <property type="project" value="InterPro"/>
</dbReference>
<dbReference type="EMBL" id="QNRF01000003">
    <property type="protein sequence ID" value="RBO83738.1"/>
    <property type="molecule type" value="Genomic_DNA"/>
</dbReference>
<dbReference type="AlphaFoldDB" id="A0A366D380"/>
<dbReference type="Gene3D" id="3.40.50.2300">
    <property type="match status" value="1"/>
</dbReference>
<dbReference type="Gene3D" id="1.10.10.10">
    <property type="entry name" value="Winged helix-like DNA-binding domain superfamily/Winged helix DNA-binding domain"/>
    <property type="match status" value="1"/>
</dbReference>
<organism evidence="10 11">
    <name type="scientific">Marinomonas aquiplantarum</name>
    <dbReference type="NCBI Taxonomy" id="491951"/>
    <lineage>
        <taxon>Bacteria</taxon>
        <taxon>Pseudomonadati</taxon>
        <taxon>Pseudomonadota</taxon>
        <taxon>Gammaproteobacteria</taxon>
        <taxon>Oceanospirillales</taxon>
        <taxon>Oceanospirillaceae</taxon>
        <taxon>Marinomonas</taxon>
    </lineage>
</organism>
<keyword evidence="5" id="KW-0804">Transcription</keyword>
<reference evidence="10 11" key="1">
    <citation type="submission" date="2018-06" db="EMBL/GenBank/DDBJ databases">
        <title>Genomic Encyclopedia of Type Strains, Phase III (KMG-III): the genomes of soil and plant-associated and newly described type strains.</title>
        <authorList>
            <person name="Whitman W."/>
        </authorList>
    </citation>
    <scope>NUCLEOTIDE SEQUENCE [LARGE SCALE GENOMIC DNA]</scope>
    <source>
        <strain evidence="10 11">CECT 7732</strain>
    </source>
</reference>
<feature type="DNA-binding region" description="OmpR/PhoB-type" evidence="7">
    <location>
        <begin position="124"/>
        <end position="220"/>
    </location>
</feature>
<evidence type="ECO:0000256" key="1">
    <source>
        <dbReference type="ARBA" id="ARBA00022553"/>
    </source>
</evidence>
<dbReference type="OrthoDB" id="9802426at2"/>
<proteinExistence type="predicted"/>
<dbReference type="InterPro" id="IPR039420">
    <property type="entry name" value="WalR-like"/>
</dbReference>
<gene>
    <name evidence="10" type="ORF">DFP76_10310</name>
</gene>
<sequence>MRILVVEDTQVLGQAICERLTSLGHGVDLITDGKQADEMLRYQSVDLILLDLNLPGLSGLQLLQKLRQRDDDTPVLILTARDHIEDRIRLLDAGADDYLTKPFDFGELEARCRALLRRKQGYAANVTEHGNIQVNRDSRQVFIEGELTPITNREFRLLEIFLGHLGRVLSKDEITDHLFNFNETPGPNAIELYVGRLRKKMLKGDLLISTLRGIGYVAEITQPTKSE</sequence>
<dbReference type="CDD" id="cd17624">
    <property type="entry name" value="REC_OmpR_PmrA-like"/>
    <property type="match status" value="1"/>
</dbReference>
<keyword evidence="4 7" id="KW-0238">DNA-binding</keyword>
<evidence type="ECO:0000313" key="11">
    <source>
        <dbReference type="Proteomes" id="UP000252086"/>
    </source>
</evidence>
<evidence type="ECO:0000256" key="2">
    <source>
        <dbReference type="ARBA" id="ARBA00023012"/>
    </source>
</evidence>
<keyword evidence="3" id="KW-0805">Transcription regulation</keyword>
<evidence type="ECO:0000256" key="4">
    <source>
        <dbReference type="ARBA" id="ARBA00023125"/>
    </source>
</evidence>
<dbReference type="FunFam" id="3.40.50.2300:FF:000002">
    <property type="entry name" value="DNA-binding response regulator PhoP"/>
    <property type="match status" value="1"/>
</dbReference>
<evidence type="ECO:0000259" key="8">
    <source>
        <dbReference type="PROSITE" id="PS50110"/>
    </source>
</evidence>
<dbReference type="Pfam" id="PF00486">
    <property type="entry name" value="Trans_reg_C"/>
    <property type="match status" value="1"/>
</dbReference>
<evidence type="ECO:0000256" key="3">
    <source>
        <dbReference type="ARBA" id="ARBA00023015"/>
    </source>
</evidence>
<accession>A0A366D380</accession>
<feature type="domain" description="OmpR/PhoB-type" evidence="9">
    <location>
        <begin position="124"/>
        <end position="220"/>
    </location>
</feature>
<protein>
    <submittedName>
        <fullName evidence="10">Two-component system response regulator TctD</fullName>
    </submittedName>
</protein>
<evidence type="ECO:0000256" key="6">
    <source>
        <dbReference type="PROSITE-ProRule" id="PRU00169"/>
    </source>
</evidence>
<comment type="caution">
    <text evidence="10">The sequence shown here is derived from an EMBL/GenBank/DDBJ whole genome shotgun (WGS) entry which is preliminary data.</text>
</comment>
<dbReference type="SMART" id="SM00448">
    <property type="entry name" value="REC"/>
    <property type="match status" value="1"/>
</dbReference>
<dbReference type="PANTHER" id="PTHR48111">
    <property type="entry name" value="REGULATOR OF RPOS"/>
    <property type="match status" value="1"/>
</dbReference>